<dbReference type="GO" id="GO:0030674">
    <property type="term" value="F:protein-macromolecule adaptor activity"/>
    <property type="evidence" value="ECO:0007669"/>
    <property type="project" value="EnsemblFungi"/>
</dbReference>
<dbReference type="GO" id="GO:0051666">
    <property type="term" value="P:actin cortical patch localization"/>
    <property type="evidence" value="ECO:0007669"/>
    <property type="project" value="EnsemblFungi"/>
</dbReference>
<dbReference type="GO" id="GO:0030139">
    <property type="term" value="C:endocytic vesicle"/>
    <property type="evidence" value="ECO:0007669"/>
    <property type="project" value="EnsemblFungi"/>
</dbReference>
<dbReference type="PANTHER" id="PTHR10856:SF0">
    <property type="entry name" value="CORONIN"/>
    <property type="match status" value="1"/>
</dbReference>
<dbReference type="GO" id="GO:0030479">
    <property type="term" value="C:actin cortical patch"/>
    <property type="evidence" value="ECO:0007669"/>
    <property type="project" value="EnsemblFungi"/>
</dbReference>
<dbReference type="GO" id="GO:0007015">
    <property type="term" value="P:actin filament organization"/>
    <property type="evidence" value="ECO:0007669"/>
    <property type="project" value="EnsemblFungi"/>
</dbReference>
<keyword evidence="11" id="KW-1185">Reference proteome</keyword>
<dbReference type="PROSITE" id="PS50082">
    <property type="entry name" value="WD_REPEATS_2"/>
    <property type="match status" value="3"/>
</dbReference>
<accession>A0A139AEG6</accession>
<feature type="repeat" description="WD" evidence="6">
    <location>
        <begin position="170"/>
        <end position="211"/>
    </location>
</feature>
<dbReference type="GO" id="GO:2000601">
    <property type="term" value="P:positive regulation of Arp2/3 complex-mediated actin nucleation"/>
    <property type="evidence" value="ECO:0007669"/>
    <property type="project" value="EnsemblFungi"/>
</dbReference>
<keyword evidence="3 7" id="KW-0677">Repeat</keyword>
<dbReference type="EMBL" id="KQ965764">
    <property type="protein sequence ID" value="KXS15157.1"/>
    <property type="molecule type" value="Genomic_DNA"/>
</dbReference>
<dbReference type="InterPro" id="IPR015048">
    <property type="entry name" value="DUF1899"/>
</dbReference>
<dbReference type="AlphaFoldDB" id="A0A139AEG6"/>
<evidence type="ECO:0000256" key="6">
    <source>
        <dbReference type="PROSITE-ProRule" id="PRU00221"/>
    </source>
</evidence>
<dbReference type="GO" id="GO:0051015">
    <property type="term" value="F:actin filament binding"/>
    <property type="evidence" value="ECO:0007669"/>
    <property type="project" value="EnsemblFungi"/>
</dbReference>
<proteinExistence type="inferred from homology"/>
<evidence type="ECO:0000313" key="10">
    <source>
        <dbReference type="EMBL" id="KXS15157.1"/>
    </source>
</evidence>
<evidence type="ECO:0000256" key="7">
    <source>
        <dbReference type="RuleBase" id="RU280818"/>
    </source>
</evidence>
<dbReference type="Proteomes" id="UP000070544">
    <property type="component" value="Unassembled WGS sequence"/>
</dbReference>
<dbReference type="Pfam" id="PF16300">
    <property type="entry name" value="WD40_4"/>
    <property type="match status" value="1"/>
</dbReference>
<dbReference type="PROSITE" id="PS50294">
    <property type="entry name" value="WD_REPEATS_REGION"/>
    <property type="match status" value="1"/>
</dbReference>
<dbReference type="Pfam" id="PF08953">
    <property type="entry name" value="DUF1899"/>
    <property type="match status" value="1"/>
</dbReference>
<dbReference type="GO" id="GO:0007017">
    <property type="term" value="P:microtubule-based process"/>
    <property type="evidence" value="ECO:0007669"/>
    <property type="project" value="EnsemblFungi"/>
</dbReference>
<dbReference type="GO" id="GO:0071846">
    <property type="term" value="P:actin filament debranching"/>
    <property type="evidence" value="ECO:0007669"/>
    <property type="project" value="EnsemblFungi"/>
</dbReference>
<evidence type="ECO:0000256" key="4">
    <source>
        <dbReference type="ARBA" id="ARBA00023054"/>
    </source>
</evidence>
<keyword evidence="4" id="KW-0175">Coiled coil</keyword>
<dbReference type="InterPro" id="IPR019775">
    <property type="entry name" value="WD40_repeat_CS"/>
</dbReference>
<dbReference type="InterPro" id="IPR015943">
    <property type="entry name" value="WD40/YVTN_repeat-like_dom_sf"/>
</dbReference>
<evidence type="ECO:0000259" key="9">
    <source>
        <dbReference type="SMART" id="SM01166"/>
    </source>
</evidence>
<organism evidence="10 11">
    <name type="scientific">Gonapodya prolifera (strain JEL478)</name>
    <name type="common">Monoblepharis prolifera</name>
    <dbReference type="NCBI Taxonomy" id="1344416"/>
    <lineage>
        <taxon>Eukaryota</taxon>
        <taxon>Fungi</taxon>
        <taxon>Fungi incertae sedis</taxon>
        <taxon>Chytridiomycota</taxon>
        <taxon>Chytridiomycota incertae sedis</taxon>
        <taxon>Monoblepharidomycetes</taxon>
        <taxon>Monoblepharidales</taxon>
        <taxon>Gonapodyaceae</taxon>
        <taxon>Gonapodya</taxon>
    </lineage>
</organism>
<feature type="repeat" description="WD" evidence="6">
    <location>
        <begin position="77"/>
        <end position="119"/>
    </location>
</feature>
<dbReference type="GO" id="GO:0110085">
    <property type="term" value="C:mitotic actomyosin contractile ring"/>
    <property type="evidence" value="ECO:0007669"/>
    <property type="project" value="EnsemblFungi"/>
</dbReference>
<dbReference type="FunFam" id="2.130.10.10:FF:000502">
    <property type="entry name" value="Coronin"/>
    <property type="match status" value="1"/>
</dbReference>
<evidence type="ECO:0000256" key="8">
    <source>
        <dbReference type="SAM" id="MobiDB-lite"/>
    </source>
</evidence>
<dbReference type="InterPro" id="IPR015505">
    <property type="entry name" value="Coronin"/>
</dbReference>
<feature type="region of interest" description="Disordered" evidence="8">
    <location>
        <begin position="408"/>
        <end position="431"/>
    </location>
</feature>
<dbReference type="PROSITE" id="PS00678">
    <property type="entry name" value="WD_REPEATS_1"/>
    <property type="match status" value="1"/>
</dbReference>
<feature type="compositionally biased region" description="Basic and acidic residues" evidence="8">
    <location>
        <begin position="417"/>
        <end position="431"/>
    </location>
</feature>
<reference evidence="10 11" key="1">
    <citation type="journal article" date="2015" name="Genome Biol. Evol.">
        <title>Phylogenomic analyses indicate that early fungi evolved digesting cell walls of algal ancestors of land plants.</title>
        <authorList>
            <person name="Chang Y."/>
            <person name="Wang S."/>
            <person name="Sekimoto S."/>
            <person name="Aerts A.L."/>
            <person name="Choi C."/>
            <person name="Clum A."/>
            <person name="LaButti K.M."/>
            <person name="Lindquist E.A."/>
            <person name="Yee Ngan C."/>
            <person name="Ohm R.A."/>
            <person name="Salamov A.A."/>
            <person name="Grigoriev I.V."/>
            <person name="Spatafora J.W."/>
            <person name="Berbee M.L."/>
        </authorList>
    </citation>
    <scope>NUCLEOTIDE SEQUENCE [LARGE SCALE GENOMIC DNA]</scope>
    <source>
        <strain evidence="10 11">JEL478</strain>
    </source>
</reference>
<dbReference type="OrthoDB" id="1850764at2759"/>
<name>A0A139AEG6_GONPJ</name>
<keyword evidence="5" id="KW-0009">Actin-binding</keyword>
<evidence type="ECO:0000256" key="2">
    <source>
        <dbReference type="ARBA" id="ARBA00022574"/>
    </source>
</evidence>
<dbReference type="SMART" id="SM01167">
    <property type="entry name" value="DUF1900"/>
    <property type="match status" value="1"/>
</dbReference>
<protein>
    <recommendedName>
        <fullName evidence="7">Coronin</fullName>
    </recommendedName>
</protein>
<dbReference type="InterPro" id="IPR001680">
    <property type="entry name" value="WD40_rpt"/>
</dbReference>
<evidence type="ECO:0000256" key="3">
    <source>
        <dbReference type="ARBA" id="ARBA00022737"/>
    </source>
</evidence>
<evidence type="ECO:0000313" key="11">
    <source>
        <dbReference type="Proteomes" id="UP000070544"/>
    </source>
</evidence>
<dbReference type="GO" id="GO:0034316">
    <property type="term" value="P:negative regulation of Arp2/3 complex-mediated actin nucleation"/>
    <property type="evidence" value="ECO:0007669"/>
    <property type="project" value="EnsemblFungi"/>
</dbReference>
<dbReference type="OMA" id="NFQDDIY"/>
<comment type="similarity">
    <text evidence="1 7">Belongs to the WD repeat coronin family.</text>
</comment>
<dbReference type="SMART" id="SM01166">
    <property type="entry name" value="DUF1899"/>
    <property type="match status" value="1"/>
</dbReference>
<evidence type="ECO:0000256" key="1">
    <source>
        <dbReference type="ARBA" id="ARBA00009482"/>
    </source>
</evidence>
<dbReference type="Pfam" id="PF00400">
    <property type="entry name" value="WD40"/>
    <property type="match status" value="3"/>
</dbReference>
<dbReference type="SMART" id="SM00320">
    <property type="entry name" value="WD40"/>
    <property type="match status" value="4"/>
</dbReference>
<dbReference type="GO" id="GO:1990819">
    <property type="term" value="C:mating projection actin fusion focus"/>
    <property type="evidence" value="ECO:0007669"/>
    <property type="project" value="EnsemblFungi"/>
</dbReference>
<dbReference type="PANTHER" id="PTHR10856">
    <property type="entry name" value="CORONIN"/>
    <property type="match status" value="1"/>
</dbReference>
<dbReference type="GO" id="GO:0008017">
    <property type="term" value="F:microtubule binding"/>
    <property type="evidence" value="ECO:0007669"/>
    <property type="project" value="EnsemblFungi"/>
</dbReference>
<dbReference type="SUPFAM" id="SSF50978">
    <property type="entry name" value="WD40 repeat-like"/>
    <property type="match status" value="1"/>
</dbReference>
<dbReference type="InterPro" id="IPR036322">
    <property type="entry name" value="WD40_repeat_dom_sf"/>
</dbReference>
<gene>
    <name evidence="10" type="ORF">M427DRAFT_57031</name>
</gene>
<dbReference type="STRING" id="1344416.A0A139AEG6"/>
<evidence type="ECO:0000256" key="5">
    <source>
        <dbReference type="ARBA" id="ARBA00023203"/>
    </source>
</evidence>
<feature type="repeat" description="WD" evidence="6">
    <location>
        <begin position="127"/>
        <end position="169"/>
    </location>
</feature>
<dbReference type="Gene3D" id="2.130.10.10">
    <property type="entry name" value="YVTN repeat-like/Quinoprotein amine dehydrogenase"/>
    <property type="match status" value="1"/>
</dbReference>
<keyword evidence="2 6" id="KW-0853">WD repeat</keyword>
<feature type="domain" description="DUF1899" evidence="9">
    <location>
        <begin position="3"/>
        <end position="68"/>
    </location>
</feature>
<dbReference type="GO" id="GO:0071933">
    <property type="term" value="F:Arp2/3 complex binding"/>
    <property type="evidence" value="ECO:0007669"/>
    <property type="project" value="EnsemblFungi"/>
</dbReference>
<sequence>MSRFVRASKFRHVFANPAKKPDGVFDNVKVSKNAWDTNLISANAHFVAVNLEAGGGGTFLVLPLDAHGKQPDSIPIVAGHGAAVLDTDWNPFNDWVVASASEDCKAMIWKIPEGGLTESLTQPAATLTGHGRKVGHVVFHPLAESVLLTSSPDLTLKLWDITKAQEHSSVAVHPDVIQSVAWNYDGSAVVTACKDKMLRLIDVRGGKVAGEVSGHQGIKGSRVVWMGESSKVLTTGFSRQSDRQVYVWDTRSLTKPLREENIDTSSGTLIPYYDGDTKMVYLAGKGDGNIRYYEWDDEATQLYYLSEYKSNDSLRGIGFIPKRSVKVSDCEIARAYKAHTGMVEPLSFVVPRKADTFQADLYPDTLSDVPSLTAEKWFAGKDAQPKRISLANGFVAAAPKEFLVSPAAKEAQSVTPELERSGGKPPMTEKDYQEAYHALRKENEKLRNELEQSKVRVRQLEAQLDKHAQ</sequence>